<gene>
    <name evidence="2" type="ORF">HUJ06_019129</name>
</gene>
<feature type="signal peptide" evidence="1">
    <location>
        <begin position="1"/>
        <end position="26"/>
    </location>
</feature>
<dbReference type="PANTHER" id="PTHR42678:SF34">
    <property type="entry name" value="OS04G0183300 PROTEIN"/>
    <property type="match status" value="1"/>
</dbReference>
<sequence>MAFHCEIPQRLFFLPTLLVLVISSLSKNLAGDSFPIREVSVHDLQAAFQQKQLSSRELVEFYLGDIRKLNPVLRGVIEVNPDALDQADKAD</sequence>
<dbReference type="EMBL" id="DUZY01000008">
    <property type="protein sequence ID" value="DAD49192.1"/>
    <property type="molecule type" value="Genomic_DNA"/>
</dbReference>
<protein>
    <recommendedName>
        <fullName evidence="4">Amidase</fullName>
    </recommendedName>
</protein>
<dbReference type="Gene3D" id="3.90.1300.10">
    <property type="entry name" value="Amidase signature (AS) domain"/>
    <property type="match status" value="1"/>
</dbReference>
<feature type="chain" id="PRO_5032547270" description="Amidase" evidence="1">
    <location>
        <begin position="27"/>
        <end position="91"/>
    </location>
</feature>
<comment type="caution">
    <text evidence="2">The sequence shown here is derived from an EMBL/GenBank/DDBJ whole genome shotgun (WGS) entry which is preliminary data.</text>
</comment>
<reference evidence="2 3" key="1">
    <citation type="journal article" date="2020" name="Mol. Biol. Evol.">
        <title>Distinct Expression and Methylation Patterns for Genes with Different Fates following a Single Whole-Genome Duplication in Flowering Plants.</title>
        <authorList>
            <person name="Shi T."/>
            <person name="Rahmani R.S."/>
            <person name="Gugger P.F."/>
            <person name="Wang M."/>
            <person name="Li H."/>
            <person name="Zhang Y."/>
            <person name="Li Z."/>
            <person name="Wang Q."/>
            <person name="Van de Peer Y."/>
            <person name="Marchal K."/>
            <person name="Chen J."/>
        </authorList>
    </citation>
    <scope>NUCLEOTIDE SEQUENCE [LARGE SCALE GENOMIC DNA]</scope>
    <source>
        <tissue evidence="2">Leaf</tissue>
    </source>
</reference>
<evidence type="ECO:0008006" key="4">
    <source>
        <dbReference type="Google" id="ProtNLM"/>
    </source>
</evidence>
<accession>A0A822ZVC2</accession>
<evidence type="ECO:0000313" key="3">
    <source>
        <dbReference type="Proteomes" id="UP000607653"/>
    </source>
</evidence>
<dbReference type="PANTHER" id="PTHR42678">
    <property type="entry name" value="AMIDASE"/>
    <property type="match status" value="1"/>
</dbReference>
<keyword evidence="1" id="KW-0732">Signal</keyword>
<evidence type="ECO:0000313" key="2">
    <source>
        <dbReference type="EMBL" id="DAD49192.1"/>
    </source>
</evidence>
<proteinExistence type="predicted"/>
<dbReference type="Proteomes" id="UP000607653">
    <property type="component" value="Unassembled WGS sequence"/>
</dbReference>
<name>A0A822ZVC2_NELNU</name>
<organism evidence="2 3">
    <name type="scientific">Nelumbo nucifera</name>
    <name type="common">Sacred lotus</name>
    <dbReference type="NCBI Taxonomy" id="4432"/>
    <lineage>
        <taxon>Eukaryota</taxon>
        <taxon>Viridiplantae</taxon>
        <taxon>Streptophyta</taxon>
        <taxon>Embryophyta</taxon>
        <taxon>Tracheophyta</taxon>
        <taxon>Spermatophyta</taxon>
        <taxon>Magnoliopsida</taxon>
        <taxon>Proteales</taxon>
        <taxon>Nelumbonaceae</taxon>
        <taxon>Nelumbo</taxon>
    </lineage>
</organism>
<evidence type="ECO:0000256" key="1">
    <source>
        <dbReference type="SAM" id="SignalP"/>
    </source>
</evidence>
<dbReference type="SUPFAM" id="SSF75304">
    <property type="entry name" value="Amidase signature (AS) enzymes"/>
    <property type="match status" value="1"/>
</dbReference>
<dbReference type="InterPro" id="IPR036928">
    <property type="entry name" value="AS_sf"/>
</dbReference>
<keyword evidence="3" id="KW-1185">Reference proteome</keyword>
<dbReference type="AlphaFoldDB" id="A0A822ZVC2"/>